<feature type="transmembrane region" description="Helical" evidence="7">
    <location>
        <begin position="300"/>
        <end position="320"/>
    </location>
</feature>
<sequence length="367" mass="40963">MKPLSSLSYIRSNKKKCLPIFISTILGVFLVYFFGIMLFSSTESFKNSMGISYNSAFVYSIDNLISNDILDKIENDENVKEIIPVADGKINIRLKALFGMMSSNELVLFNEDVNKVLENDNLELVGRLPENNKDEIIIQESIARQIGVEIGDTLVKGEEESVSLDKDYKVVGLIKGNEKIYITCNIGDISREDAKKVSLMYHLKDSNDTSLNDKIKEMLPTGTSIVDYNKVLDELNATVKSSVEFLYIGIVSLMIFIISMSLKNLNKINLINRMDELKILNSIGYSKFFLIIKVFKENGLTILFGTGAGIIISMCIVAITNTVVWMPQGKEALLFLAKPIIASIIAPILICILSTLSSIRVINKINK</sequence>
<dbReference type="PANTHER" id="PTHR30572:SF4">
    <property type="entry name" value="ABC TRANSPORTER PERMEASE YTRF"/>
    <property type="match status" value="1"/>
</dbReference>
<dbReference type="RefSeq" id="WP_106060747.1">
    <property type="nucleotide sequence ID" value="NZ_PVXQ01000038.1"/>
</dbReference>
<evidence type="ECO:0000256" key="6">
    <source>
        <dbReference type="ARBA" id="ARBA00038076"/>
    </source>
</evidence>
<dbReference type="Proteomes" id="UP000239471">
    <property type="component" value="Unassembled WGS sequence"/>
</dbReference>
<comment type="caution">
    <text evidence="9">The sequence shown here is derived from an EMBL/GenBank/DDBJ whole genome shotgun (WGS) entry which is preliminary data.</text>
</comment>
<protein>
    <submittedName>
        <fullName evidence="9">FtsX-like permease family protein</fullName>
    </submittedName>
</protein>
<name>A0A2T0BAR8_9CLOT</name>
<gene>
    <name evidence="9" type="ORF">CLVI_28280</name>
</gene>
<dbReference type="Pfam" id="PF02687">
    <property type="entry name" value="FtsX"/>
    <property type="match status" value="1"/>
</dbReference>
<feature type="transmembrane region" description="Helical" evidence="7">
    <location>
        <begin position="245"/>
        <end position="265"/>
    </location>
</feature>
<dbReference type="OrthoDB" id="1771453at2"/>
<dbReference type="EMBL" id="PVXQ01000038">
    <property type="protein sequence ID" value="PRR80990.1"/>
    <property type="molecule type" value="Genomic_DNA"/>
</dbReference>
<keyword evidence="10" id="KW-1185">Reference proteome</keyword>
<organism evidence="9 10">
    <name type="scientific">Clostridium vincentii</name>
    <dbReference type="NCBI Taxonomy" id="52704"/>
    <lineage>
        <taxon>Bacteria</taxon>
        <taxon>Bacillati</taxon>
        <taxon>Bacillota</taxon>
        <taxon>Clostridia</taxon>
        <taxon>Eubacteriales</taxon>
        <taxon>Clostridiaceae</taxon>
        <taxon>Clostridium</taxon>
    </lineage>
</organism>
<comment type="similarity">
    <text evidence="6">Belongs to the ABC-4 integral membrane protein family.</text>
</comment>
<keyword evidence="2" id="KW-1003">Cell membrane</keyword>
<dbReference type="GO" id="GO:0005886">
    <property type="term" value="C:plasma membrane"/>
    <property type="evidence" value="ECO:0007669"/>
    <property type="project" value="UniProtKB-SubCell"/>
</dbReference>
<reference evidence="9 10" key="1">
    <citation type="submission" date="2018-03" db="EMBL/GenBank/DDBJ databases">
        <title>Genome sequence of Clostridium vincentii DSM 10228.</title>
        <authorList>
            <person name="Poehlein A."/>
            <person name="Daniel R."/>
        </authorList>
    </citation>
    <scope>NUCLEOTIDE SEQUENCE [LARGE SCALE GENOMIC DNA]</scope>
    <source>
        <strain evidence="9 10">DSM 10228</strain>
    </source>
</reference>
<evidence type="ECO:0000259" key="8">
    <source>
        <dbReference type="Pfam" id="PF02687"/>
    </source>
</evidence>
<comment type="subcellular location">
    <subcellularLocation>
        <location evidence="1">Cell membrane</location>
        <topology evidence="1">Multi-pass membrane protein</topology>
    </subcellularLocation>
</comment>
<dbReference type="PANTHER" id="PTHR30572">
    <property type="entry name" value="MEMBRANE COMPONENT OF TRANSPORTER-RELATED"/>
    <property type="match status" value="1"/>
</dbReference>
<evidence type="ECO:0000256" key="7">
    <source>
        <dbReference type="SAM" id="Phobius"/>
    </source>
</evidence>
<feature type="transmembrane region" description="Helical" evidence="7">
    <location>
        <begin position="340"/>
        <end position="362"/>
    </location>
</feature>
<evidence type="ECO:0000256" key="1">
    <source>
        <dbReference type="ARBA" id="ARBA00004651"/>
    </source>
</evidence>
<evidence type="ECO:0000256" key="3">
    <source>
        <dbReference type="ARBA" id="ARBA00022692"/>
    </source>
</evidence>
<dbReference type="InterPro" id="IPR050250">
    <property type="entry name" value="Macrolide_Exporter_MacB"/>
</dbReference>
<feature type="transmembrane region" description="Helical" evidence="7">
    <location>
        <begin position="20"/>
        <end position="39"/>
    </location>
</feature>
<proteinExistence type="inferred from homology"/>
<dbReference type="AlphaFoldDB" id="A0A2T0BAR8"/>
<evidence type="ECO:0000313" key="10">
    <source>
        <dbReference type="Proteomes" id="UP000239471"/>
    </source>
</evidence>
<evidence type="ECO:0000256" key="2">
    <source>
        <dbReference type="ARBA" id="ARBA00022475"/>
    </source>
</evidence>
<dbReference type="GO" id="GO:0022857">
    <property type="term" value="F:transmembrane transporter activity"/>
    <property type="evidence" value="ECO:0007669"/>
    <property type="project" value="TreeGrafter"/>
</dbReference>
<evidence type="ECO:0000256" key="5">
    <source>
        <dbReference type="ARBA" id="ARBA00023136"/>
    </source>
</evidence>
<keyword evidence="4 7" id="KW-1133">Transmembrane helix</keyword>
<keyword evidence="3 7" id="KW-0812">Transmembrane</keyword>
<accession>A0A2T0BAR8</accession>
<keyword evidence="5 7" id="KW-0472">Membrane</keyword>
<evidence type="ECO:0000256" key="4">
    <source>
        <dbReference type="ARBA" id="ARBA00022989"/>
    </source>
</evidence>
<feature type="domain" description="ABC3 transporter permease C-terminal" evidence="8">
    <location>
        <begin position="250"/>
        <end position="366"/>
    </location>
</feature>
<evidence type="ECO:0000313" key="9">
    <source>
        <dbReference type="EMBL" id="PRR80990.1"/>
    </source>
</evidence>
<dbReference type="InterPro" id="IPR003838">
    <property type="entry name" value="ABC3_permease_C"/>
</dbReference>